<keyword evidence="9" id="KW-1185">Reference proteome</keyword>
<dbReference type="OrthoDB" id="1695362at2759"/>
<evidence type="ECO:0000256" key="2">
    <source>
        <dbReference type="ARBA" id="ARBA00007349"/>
    </source>
</evidence>
<evidence type="ECO:0000256" key="5">
    <source>
        <dbReference type="ARBA" id="ARBA00022989"/>
    </source>
</evidence>
<dbReference type="InterPro" id="IPR001898">
    <property type="entry name" value="SLC13A/DASS"/>
</dbReference>
<protein>
    <recommendedName>
        <fullName evidence="10">Sodium/sulfate symporter</fullName>
    </recommendedName>
</protein>
<feature type="transmembrane region" description="Helical" evidence="7">
    <location>
        <begin position="372"/>
        <end position="391"/>
    </location>
</feature>
<sequence>MSSTSVAQEASPLLVRHASDCAIRIRNATALSCESTEESQPHQPTGPTASTLAALPYYDVFGGWKSWVQLARDSRFASALPAILVAFVVAHLPVPDGLTATSMRLLGVFAGVVVGLLTASYDMSVILAVALLVLTLTSSFMCTTTDGRHIECDRCRSVYRGKSEHWHEYQCDPIGGSFDVAISGFSNKVAWLVFSAFHIGRAVEKTGLGRRVSLALVTSMGRSALGLGYAVCLAELALAPFIPSNTARGGGIVYPIVDSVIASLDIDVDGGENPTGGFLVMVASTANLLSSSLFITGMAGNPIVASKATSIFGIDFGFADWVIGASVPTLLLLFILPPALRLFLRPRVNFTQLSREIRRQHLEMGQVSPNELKLCGTLLACLVLWVGSPYFGIDATVVAFMAIVVLTLLDVLAWDDVVKNYKAWDTFFWLASFITLAEQLSALGVTDWIGNSLSQSLHESSPLACTLSLALAYFFSMYLFSSISSHVVAFAGPFFAAGNVLGCPPKLLAILIALFSSMAGVLTPFSTGSVAIYASRGYISQPRWFMLGLLSALVMLAVTFSAGMLWWKLLGWY</sequence>
<dbReference type="NCBIfam" id="TIGR00785">
    <property type="entry name" value="dass"/>
    <property type="match status" value="1"/>
</dbReference>
<dbReference type="AlphaFoldDB" id="A0A9W8GI47"/>
<evidence type="ECO:0000313" key="8">
    <source>
        <dbReference type="EMBL" id="KAJ2687167.1"/>
    </source>
</evidence>
<keyword evidence="4" id="KW-0934">Plastid</keyword>
<feature type="transmembrane region" description="Helical" evidence="7">
    <location>
        <begin position="544"/>
        <end position="567"/>
    </location>
</feature>
<evidence type="ECO:0000256" key="1">
    <source>
        <dbReference type="ARBA" id="ARBA00004478"/>
    </source>
</evidence>
<feature type="transmembrane region" description="Helical" evidence="7">
    <location>
        <begin position="106"/>
        <end position="134"/>
    </location>
</feature>
<evidence type="ECO:0008006" key="10">
    <source>
        <dbReference type="Google" id="ProtNLM"/>
    </source>
</evidence>
<dbReference type="Pfam" id="PF00939">
    <property type="entry name" value="Na_sulph_symp"/>
    <property type="match status" value="1"/>
</dbReference>
<keyword evidence="6 7" id="KW-0472">Membrane</keyword>
<comment type="subcellular location">
    <subcellularLocation>
        <location evidence="1">Plastid</location>
        <location evidence="1">Chloroplast inner membrane</location>
        <topology evidence="1">Multi-pass membrane protein</topology>
    </subcellularLocation>
</comment>
<gene>
    <name evidence="8" type="ORF">IWW39_003147</name>
</gene>
<keyword evidence="4" id="KW-1001">Plastid inner membrane</keyword>
<dbReference type="EMBL" id="JANBTX010000081">
    <property type="protein sequence ID" value="KAJ2687167.1"/>
    <property type="molecule type" value="Genomic_DNA"/>
</dbReference>
<dbReference type="GO" id="GO:0022857">
    <property type="term" value="F:transmembrane transporter activity"/>
    <property type="evidence" value="ECO:0007669"/>
    <property type="project" value="InterPro"/>
</dbReference>
<dbReference type="GO" id="GO:0016020">
    <property type="term" value="C:membrane"/>
    <property type="evidence" value="ECO:0007669"/>
    <property type="project" value="InterPro"/>
</dbReference>
<feature type="transmembrane region" description="Helical" evidence="7">
    <location>
        <begin position="397"/>
        <end position="414"/>
    </location>
</feature>
<organism evidence="8 9">
    <name type="scientific">Coemansia spiralis</name>
    <dbReference type="NCBI Taxonomy" id="417178"/>
    <lineage>
        <taxon>Eukaryota</taxon>
        <taxon>Fungi</taxon>
        <taxon>Fungi incertae sedis</taxon>
        <taxon>Zoopagomycota</taxon>
        <taxon>Kickxellomycotina</taxon>
        <taxon>Kickxellomycetes</taxon>
        <taxon>Kickxellales</taxon>
        <taxon>Kickxellaceae</taxon>
        <taxon>Coemansia</taxon>
    </lineage>
</organism>
<evidence type="ECO:0000313" key="9">
    <source>
        <dbReference type="Proteomes" id="UP001151516"/>
    </source>
</evidence>
<comment type="similarity">
    <text evidence="2">Belongs to the SLC13A/DASS transporter (TC 2.A.47) family. DIT1 subfamily.</text>
</comment>
<comment type="caution">
    <text evidence="8">The sequence shown here is derived from an EMBL/GenBank/DDBJ whole genome shotgun (WGS) entry which is preliminary data.</text>
</comment>
<proteinExistence type="inferred from homology"/>
<reference evidence="8" key="1">
    <citation type="submission" date="2022-07" db="EMBL/GenBank/DDBJ databases">
        <title>Phylogenomic reconstructions and comparative analyses of Kickxellomycotina fungi.</title>
        <authorList>
            <person name="Reynolds N.K."/>
            <person name="Stajich J.E."/>
            <person name="Barry K."/>
            <person name="Grigoriev I.V."/>
            <person name="Crous P."/>
            <person name="Smith M.E."/>
        </authorList>
    </citation>
    <scope>NUCLEOTIDE SEQUENCE</scope>
    <source>
        <strain evidence="8">CBS 109367</strain>
    </source>
</reference>
<evidence type="ECO:0000256" key="3">
    <source>
        <dbReference type="ARBA" id="ARBA00022692"/>
    </source>
</evidence>
<accession>A0A9W8GI47</accession>
<keyword evidence="3 7" id="KW-0812">Transmembrane</keyword>
<evidence type="ECO:0000256" key="6">
    <source>
        <dbReference type="ARBA" id="ARBA00023136"/>
    </source>
</evidence>
<feature type="transmembrane region" description="Helical" evidence="7">
    <location>
        <begin position="278"/>
        <end position="301"/>
    </location>
</feature>
<evidence type="ECO:0000256" key="7">
    <source>
        <dbReference type="SAM" id="Phobius"/>
    </source>
</evidence>
<feature type="transmembrane region" description="Helical" evidence="7">
    <location>
        <begin position="321"/>
        <end position="344"/>
    </location>
</feature>
<dbReference type="PANTHER" id="PTHR42826">
    <property type="entry name" value="DICARBOXYLATE TRANSPORTER 2.1, CHLOROPLASTIC"/>
    <property type="match status" value="1"/>
</dbReference>
<evidence type="ECO:0000256" key="4">
    <source>
        <dbReference type="ARBA" id="ARBA00022780"/>
    </source>
</evidence>
<feature type="transmembrane region" description="Helical" evidence="7">
    <location>
        <begin position="76"/>
        <end position="94"/>
    </location>
</feature>
<dbReference type="Proteomes" id="UP001151516">
    <property type="component" value="Unassembled WGS sequence"/>
</dbReference>
<dbReference type="InterPro" id="IPR030676">
    <property type="entry name" value="CitT-rel"/>
</dbReference>
<name>A0A9W8GI47_9FUNG</name>
<feature type="transmembrane region" description="Helical" evidence="7">
    <location>
        <begin position="508"/>
        <end position="532"/>
    </location>
</feature>
<keyword evidence="5 7" id="KW-1133">Transmembrane helix</keyword>